<feature type="region of interest" description="Disordered" evidence="1">
    <location>
        <begin position="68"/>
        <end position="128"/>
    </location>
</feature>
<gene>
    <name evidence="2" type="ORF">ACHAXA_001777</name>
</gene>
<proteinExistence type="predicted"/>
<feature type="compositionally biased region" description="Basic and acidic residues" evidence="1">
    <location>
        <begin position="105"/>
        <end position="124"/>
    </location>
</feature>
<protein>
    <submittedName>
        <fullName evidence="2">Uncharacterized protein</fullName>
    </submittedName>
</protein>
<sequence length="165" mass="17647">MAFLERDIKSRKHTFGIVAYDILRQSSKDDASGMYDALMRAYGECHNDIGALEEKLATKRGEWDALNAIGGGGDDDDDGGGRGGGCGGAGHTDESLRARVGGSEAKARGVEIPRRRGNRREGGRKNRTGANEKFALNVTAEVLLLLLLSSLGGGGRRRGGTRRRM</sequence>
<evidence type="ECO:0000313" key="3">
    <source>
        <dbReference type="Proteomes" id="UP001530377"/>
    </source>
</evidence>
<feature type="compositionally biased region" description="Gly residues" evidence="1">
    <location>
        <begin position="81"/>
        <end position="90"/>
    </location>
</feature>
<evidence type="ECO:0000313" key="2">
    <source>
        <dbReference type="EMBL" id="KAL3816949.1"/>
    </source>
</evidence>
<organism evidence="2 3">
    <name type="scientific">Cyclostephanos tholiformis</name>
    <dbReference type="NCBI Taxonomy" id="382380"/>
    <lineage>
        <taxon>Eukaryota</taxon>
        <taxon>Sar</taxon>
        <taxon>Stramenopiles</taxon>
        <taxon>Ochrophyta</taxon>
        <taxon>Bacillariophyta</taxon>
        <taxon>Coscinodiscophyceae</taxon>
        <taxon>Thalassiosirophycidae</taxon>
        <taxon>Stephanodiscales</taxon>
        <taxon>Stephanodiscaceae</taxon>
        <taxon>Cyclostephanos</taxon>
    </lineage>
</organism>
<comment type="caution">
    <text evidence="2">The sequence shown here is derived from an EMBL/GenBank/DDBJ whole genome shotgun (WGS) entry which is preliminary data.</text>
</comment>
<accession>A0ABD3RXL4</accession>
<evidence type="ECO:0000256" key="1">
    <source>
        <dbReference type="SAM" id="MobiDB-lite"/>
    </source>
</evidence>
<reference evidence="2 3" key="1">
    <citation type="submission" date="2024-10" db="EMBL/GenBank/DDBJ databases">
        <title>Updated reference genomes for cyclostephanoid diatoms.</title>
        <authorList>
            <person name="Roberts W.R."/>
            <person name="Alverson A.J."/>
        </authorList>
    </citation>
    <scope>NUCLEOTIDE SEQUENCE [LARGE SCALE GENOMIC DNA]</scope>
    <source>
        <strain evidence="2 3">AJA228-03</strain>
    </source>
</reference>
<keyword evidence="3" id="KW-1185">Reference proteome</keyword>
<dbReference type="AlphaFoldDB" id="A0ABD3RXL4"/>
<dbReference type="EMBL" id="JALLPB020000124">
    <property type="protein sequence ID" value="KAL3816949.1"/>
    <property type="molecule type" value="Genomic_DNA"/>
</dbReference>
<dbReference type="Proteomes" id="UP001530377">
    <property type="component" value="Unassembled WGS sequence"/>
</dbReference>
<name>A0ABD3RXL4_9STRA</name>